<organism evidence="3 4">
    <name type="scientific">Niastella populi</name>
    <dbReference type="NCBI Taxonomy" id="550983"/>
    <lineage>
        <taxon>Bacteria</taxon>
        <taxon>Pseudomonadati</taxon>
        <taxon>Bacteroidota</taxon>
        <taxon>Chitinophagia</taxon>
        <taxon>Chitinophagales</taxon>
        <taxon>Chitinophagaceae</taxon>
        <taxon>Niastella</taxon>
    </lineage>
</organism>
<keyword evidence="1" id="KW-0732">Signal</keyword>
<comment type="caution">
    <text evidence="3">The sequence shown here is derived from an EMBL/GenBank/DDBJ whole genome shotgun (WGS) entry which is preliminary data.</text>
</comment>
<gene>
    <name evidence="3" type="ORF">A4R26_29960</name>
</gene>
<feature type="domain" description="DUF4136" evidence="2">
    <location>
        <begin position="38"/>
        <end position="197"/>
    </location>
</feature>
<accession>A0A1V9EVS1</accession>
<dbReference type="InterPro" id="IPR025411">
    <property type="entry name" value="DUF4136"/>
</dbReference>
<dbReference type="AlphaFoldDB" id="A0A1V9EVS1"/>
<dbReference type="PROSITE" id="PS51257">
    <property type="entry name" value="PROKAR_LIPOPROTEIN"/>
    <property type="match status" value="1"/>
</dbReference>
<evidence type="ECO:0000313" key="3">
    <source>
        <dbReference type="EMBL" id="OQP50253.1"/>
    </source>
</evidence>
<dbReference type="Proteomes" id="UP000192276">
    <property type="component" value="Unassembled WGS sequence"/>
</dbReference>
<protein>
    <recommendedName>
        <fullName evidence="2">DUF4136 domain-containing protein</fullName>
    </recommendedName>
</protein>
<dbReference type="STRING" id="550983.A4R26_29960"/>
<dbReference type="EMBL" id="LWBP01000220">
    <property type="protein sequence ID" value="OQP50253.1"/>
    <property type="molecule type" value="Genomic_DNA"/>
</dbReference>
<feature type="chain" id="PRO_5010737073" description="DUF4136 domain-containing protein" evidence="1">
    <location>
        <begin position="35"/>
        <end position="201"/>
    </location>
</feature>
<keyword evidence="4" id="KW-1185">Reference proteome</keyword>
<name>A0A1V9EVS1_9BACT</name>
<reference evidence="4" key="1">
    <citation type="submission" date="2016-04" db="EMBL/GenBank/DDBJ databases">
        <authorList>
            <person name="Chen L."/>
            <person name="Zhuang W."/>
            <person name="Wang G."/>
        </authorList>
    </citation>
    <scope>NUCLEOTIDE SEQUENCE [LARGE SCALE GENOMIC DNA]</scope>
    <source>
        <strain evidence="4">208</strain>
    </source>
</reference>
<sequence>MFIIKGGFMKQMICVLSAAVLIMIVSSCSPMAYAEKAPGANLENYRRYAWVETKDSKNEDASNPAAFAKLSIQNAVNEQLRKEGWVLVTNEPDVLISYDILVEKGETRRDDPVYTRPFIRYYFNPWLRRWGTIYYPSNFLGYESYNVPYKEATVTISMMDAKTDKKIWQGWTTQEMNKSLMTRSQVRSSVKSIFRKFDDEV</sequence>
<evidence type="ECO:0000259" key="2">
    <source>
        <dbReference type="Pfam" id="PF13590"/>
    </source>
</evidence>
<proteinExistence type="predicted"/>
<evidence type="ECO:0000313" key="4">
    <source>
        <dbReference type="Proteomes" id="UP000192276"/>
    </source>
</evidence>
<dbReference type="Gene3D" id="3.30.160.670">
    <property type="match status" value="1"/>
</dbReference>
<evidence type="ECO:0000256" key="1">
    <source>
        <dbReference type="SAM" id="SignalP"/>
    </source>
</evidence>
<dbReference type="OrthoDB" id="118896at2"/>
<dbReference type="Pfam" id="PF13590">
    <property type="entry name" value="DUF4136"/>
    <property type="match status" value="1"/>
</dbReference>
<feature type="signal peptide" evidence="1">
    <location>
        <begin position="1"/>
        <end position="34"/>
    </location>
</feature>